<keyword evidence="3" id="KW-1185">Reference proteome</keyword>
<dbReference type="EMBL" id="BAAAEN010000017">
    <property type="protein sequence ID" value="GAA0518873.1"/>
    <property type="molecule type" value="Genomic_DNA"/>
</dbReference>
<dbReference type="Gene3D" id="1.10.10.10">
    <property type="entry name" value="Winged helix-like DNA-binding domain superfamily/Winged helix DNA-binding domain"/>
    <property type="match status" value="1"/>
</dbReference>
<comment type="caution">
    <text evidence="2">The sequence shown here is derived from an EMBL/GenBank/DDBJ whole genome shotgun (WGS) entry which is preliminary data.</text>
</comment>
<dbReference type="Pfam" id="PF12802">
    <property type="entry name" value="MarR_2"/>
    <property type="match status" value="1"/>
</dbReference>
<dbReference type="InterPro" id="IPR036390">
    <property type="entry name" value="WH_DNA-bd_sf"/>
</dbReference>
<dbReference type="Proteomes" id="UP001501706">
    <property type="component" value="Unassembled WGS sequence"/>
</dbReference>
<proteinExistence type="predicted"/>
<feature type="domain" description="HTH marR-type" evidence="1">
    <location>
        <begin position="14"/>
        <end position="147"/>
    </location>
</feature>
<dbReference type="RefSeq" id="WP_087840391.1">
    <property type="nucleotide sequence ID" value="NZ_BAAAEN010000017.1"/>
</dbReference>
<dbReference type="SUPFAM" id="SSF46785">
    <property type="entry name" value="Winged helix' DNA-binding domain"/>
    <property type="match status" value="1"/>
</dbReference>
<evidence type="ECO:0000313" key="3">
    <source>
        <dbReference type="Proteomes" id="UP001501706"/>
    </source>
</evidence>
<gene>
    <name evidence="2" type="ORF">GCM10009097_40530</name>
</gene>
<evidence type="ECO:0000259" key="1">
    <source>
        <dbReference type="PROSITE" id="PS50995"/>
    </source>
</evidence>
<dbReference type="SMART" id="SM00347">
    <property type="entry name" value="HTH_MARR"/>
    <property type="match status" value="1"/>
</dbReference>
<dbReference type="InterPro" id="IPR039422">
    <property type="entry name" value="MarR/SlyA-like"/>
</dbReference>
<evidence type="ECO:0000313" key="2">
    <source>
        <dbReference type="EMBL" id="GAA0518873.1"/>
    </source>
</evidence>
<name>A0ABN1CHF0_9BURK</name>
<dbReference type="InterPro" id="IPR036388">
    <property type="entry name" value="WH-like_DNA-bd_sf"/>
</dbReference>
<dbReference type="PANTHER" id="PTHR33164:SF43">
    <property type="entry name" value="HTH-TYPE TRANSCRIPTIONAL REPRESSOR YETL"/>
    <property type="match status" value="1"/>
</dbReference>
<organism evidence="2 3">
    <name type="scientific">Pigmentiphaga daeguensis</name>
    <dbReference type="NCBI Taxonomy" id="414049"/>
    <lineage>
        <taxon>Bacteria</taxon>
        <taxon>Pseudomonadati</taxon>
        <taxon>Pseudomonadota</taxon>
        <taxon>Betaproteobacteria</taxon>
        <taxon>Burkholderiales</taxon>
        <taxon>Alcaligenaceae</taxon>
        <taxon>Pigmentiphaga</taxon>
    </lineage>
</organism>
<dbReference type="PROSITE" id="PS50995">
    <property type="entry name" value="HTH_MARR_2"/>
    <property type="match status" value="1"/>
</dbReference>
<accession>A0ABN1CHF0</accession>
<dbReference type="InterPro" id="IPR000835">
    <property type="entry name" value="HTH_MarR-typ"/>
</dbReference>
<protein>
    <recommendedName>
        <fullName evidence="1">HTH marR-type domain-containing protein</fullName>
    </recommendedName>
</protein>
<sequence length="164" mass="18569">MPKKTPPDPTVPLEHRIAYQALMIATRISQFLAPMWEEKYGLTTITWRVMAVVGRFGPLSAKEVAEHTSTDAFFVSRAIVQLTRQGYMTKGVDPRDRRRSVLQLTEAGERARMDVERVMSALEHDVLGAMGQGEERHIRETLSKLAATASDRLKSPRTWKDFAD</sequence>
<dbReference type="PANTHER" id="PTHR33164">
    <property type="entry name" value="TRANSCRIPTIONAL REGULATOR, MARR FAMILY"/>
    <property type="match status" value="1"/>
</dbReference>
<reference evidence="2 3" key="1">
    <citation type="journal article" date="2019" name="Int. J. Syst. Evol. Microbiol.">
        <title>The Global Catalogue of Microorganisms (GCM) 10K type strain sequencing project: providing services to taxonomists for standard genome sequencing and annotation.</title>
        <authorList>
            <consortium name="The Broad Institute Genomics Platform"/>
            <consortium name="The Broad Institute Genome Sequencing Center for Infectious Disease"/>
            <person name="Wu L."/>
            <person name="Ma J."/>
        </authorList>
    </citation>
    <scope>NUCLEOTIDE SEQUENCE [LARGE SCALE GENOMIC DNA]</scope>
    <source>
        <strain evidence="2 3">JCM 14330</strain>
    </source>
</reference>